<reference evidence="1" key="1">
    <citation type="submission" date="2022-10" db="EMBL/GenBank/DDBJ databases">
        <title>The complete genomes of actinobacterial strains from the NBC collection.</title>
        <authorList>
            <person name="Joergensen T.S."/>
            <person name="Alvarez Arevalo M."/>
            <person name="Sterndorff E.B."/>
            <person name="Faurdal D."/>
            <person name="Vuksanovic O."/>
            <person name="Mourched A.-S."/>
            <person name="Charusanti P."/>
            <person name="Shaw S."/>
            <person name="Blin K."/>
            <person name="Weber T."/>
        </authorList>
    </citation>
    <scope>NUCLEOTIDE SEQUENCE</scope>
    <source>
        <strain evidence="1">NBC_00003</strain>
    </source>
</reference>
<evidence type="ECO:0000313" key="1">
    <source>
        <dbReference type="EMBL" id="WTW63512.1"/>
    </source>
</evidence>
<accession>A0AAU2V7Q4</accession>
<evidence type="ECO:0008006" key="2">
    <source>
        <dbReference type="Google" id="ProtNLM"/>
    </source>
</evidence>
<dbReference type="AlphaFoldDB" id="A0AAU2V7Q4"/>
<protein>
    <recommendedName>
        <fullName evidence="2">HK97 gp10 family phage protein</fullName>
    </recommendedName>
</protein>
<sequence>MAATVFAIEGMRDVRRALRRVGGNELLNGLKGAFGSAAATVERAALSLAPRRSGRMARTLRSSGTRTMAVVRAGRASVPYAGPVHWGWPGRPNPARGWRGGPIRGFPFIAIAAQRTEPVWRDNYERALRELVRRAEAGA</sequence>
<proteinExistence type="predicted"/>
<organism evidence="1">
    <name type="scientific">Streptomyces sp. NBC_00003</name>
    <dbReference type="NCBI Taxonomy" id="2903608"/>
    <lineage>
        <taxon>Bacteria</taxon>
        <taxon>Bacillati</taxon>
        <taxon>Actinomycetota</taxon>
        <taxon>Actinomycetes</taxon>
        <taxon>Kitasatosporales</taxon>
        <taxon>Streptomycetaceae</taxon>
        <taxon>Streptomyces</taxon>
    </lineage>
</organism>
<gene>
    <name evidence="1" type="ORF">OG549_24265</name>
</gene>
<dbReference type="EMBL" id="CP108318">
    <property type="protein sequence ID" value="WTW63512.1"/>
    <property type="molecule type" value="Genomic_DNA"/>
</dbReference>
<name>A0AAU2V7Q4_9ACTN</name>